<protein>
    <submittedName>
        <fullName evidence="2">Uncharacterized protein</fullName>
    </submittedName>
</protein>
<dbReference type="STRING" id="907348.TresaDRAFT_1339"/>
<gene>
    <name evidence="2" type="ORF">TresaDRAFT_1339</name>
</gene>
<reference evidence="2 3" key="1">
    <citation type="submission" date="2011-09" db="EMBL/GenBank/DDBJ databases">
        <title>The draft genome of Treponema saccharophilum DSM 2985.</title>
        <authorList>
            <consortium name="US DOE Joint Genome Institute (JGI-PGF)"/>
            <person name="Lucas S."/>
            <person name="Copeland A."/>
            <person name="Lapidus A."/>
            <person name="Glavina del Rio T."/>
            <person name="Dalin E."/>
            <person name="Tice H."/>
            <person name="Bruce D."/>
            <person name="Goodwin L."/>
            <person name="Pitluck S."/>
            <person name="Peters L."/>
            <person name="Kyrpides N."/>
            <person name="Mavromatis K."/>
            <person name="Ivanova N."/>
            <person name="Markowitz V."/>
            <person name="Cheng J.-F."/>
            <person name="Hugenholtz P."/>
            <person name="Woyke T."/>
            <person name="Wu D."/>
            <person name="Gronow S."/>
            <person name="Wellnitz S."/>
            <person name="Brambilla E."/>
            <person name="Klenk H.-P."/>
            <person name="Eisen J.A."/>
        </authorList>
    </citation>
    <scope>NUCLEOTIDE SEQUENCE [LARGE SCALE GENOMIC DNA]</scope>
    <source>
        <strain evidence="2 3">DSM 2985</strain>
    </source>
</reference>
<evidence type="ECO:0000313" key="3">
    <source>
        <dbReference type="Proteomes" id="UP000003571"/>
    </source>
</evidence>
<dbReference type="eggNOG" id="ENOG5032UGU">
    <property type="taxonomic scope" value="Bacteria"/>
</dbReference>
<name>H7EM39_9SPIR</name>
<dbReference type="EMBL" id="AGRW01000050">
    <property type="protein sequence ID" value="EIC01447.1"/>
    <property type="molecule type" value="Genomic_DNA"/>
</dbReference>
<dbReference type="RefSeq" id="WP_002705223.1">
    <property type="nucleotide sequence ID" value="NZ_AGRW01000050.1"/>
</dbReference>
<comment type="caution">
    <text evidence="2">The sequence shown here is derived from an EMBL/GenBank/DDBJ whole genome shotgun (WGS) entry which is preliminary data.</text>
</comment>
<feature type="coiled-coil region" evidence="1">
    <location>
        <begin position="43"/>
        <end position="84"/>
    </location>
</feature>
<keyword evidence="1" id="KW-0175">Coiled coil</keyword>
<dbReference type="Proteomes" id="UP000003571">
    <property type="component" value="Unassembled WGS sequence"/>
</dbReference>
<keyword evidence="3" id="KW-1185">Reference proteome</keyword>
<accession>H7EM39</accession>
<evidence type="ECO:0000256" key="1">
    <source>
        <dbReference type="SAM" id="Coils"/>
    </source>
</evidence>
<dbReference type="AlphaFoldDB" id="H7EM39"/>
<dbReference type="OrthoDB" id="1096463at2"/>
<proteinExistence type="predicted"/>
<sequence length="107" mass="11500">MASKANTSLSSEITTARLLAEGIKNRADSVAKVGLTADKAAEIEALLSKLTTLDNQQEELKAQLKEKTAELDSVQKTLRSTVAETRKLVKIAVDKAGWVAFGISDKQ</sequence>
<evidence type="ECO:0000313" key="2">
    <source>
        <dbReference type="EMBL" id="EIC01447.1"/>
    </source>
</evidence>
<dbReference type="PATRIC" id="fig|907348.3.peg.1993"/>
<organism evidence="2 3">
    <name type="scientific">Treponema saccharophilum DSM 2985</name>
    <dbReference type="NCBI Taxonomy" id="907348"/>
    <lineage>
        <taxon>Bacteria</taxon>
        <taxon>Pseudomonadati</taxon>
        <taxon>Spirochaetota</taxon>
        <taxon>Spirochaetia</taxon>
        <taxon>Spirochaetales</taxon>
        <taxon>Treponemataceae</taxon>
        <taxon>Treponema</taxon>
    </lineage>
</organism>